<evidence type="ECO:0000256" key="9">
    <source>
        <dbReference type="ARBA" id="ARBA00022737"/>
    </source>
</evidence>
<dbReference type="NCBIfam" id="TIGR01172">
    <property type="entry name" value="cysE"/>
    <property type="match status" value="1"/>
</dbReference>
<dbReference type="GO" id="GO:0006535">
    <property type="term" value="P:cysteine biosynthetic process from serine"/>
    <property type="evidence" value="ECO:0007669"/>
    <property type="project" value="InterPro"/>
</dbReference>
<evidence type="ECO:0000256" key="8">
    <source>
        <dbReference type="ARBA" id="ARBA00022679"/>
    </source>
</evidence>
<evidence type="ECO:0000256" key="11">
    <source>
        <dbReference type="ARBA" id="ARBA00023315"/>
    </source>
</evidence>
<keyword evidence="14" id="KW-1185">Reference proteome</keyword>
<comment type="subcellular location">
    <subcellularLocation>
        <location evidence="1">Cytoplasm</location>
    </subcellularLocation>
</comment>
<gene>
    <name evidence="13" type="ORF">DEALK_01770</name>
</gene>
<keyword evidence="6" id="KW-0963">Cytoplasm</keyword>
<evidence type="ECO:0000256" key="2">
    <source>
        <dbReference type="ARBA" id="ARBA00004876"/>
    </source>
</evidence>
<organism evidence="13 14">
    <name type="scientific">Dehalogenimonas alkenigignens</name>
    <dbReference type="NCBI Taxonomy" id="1217799"/>
    <lineage>
        <taxon>Bacteria</taxon>
        <taxon>Bacillati</taxon>
        <taxon>Chloroflexota</taxon>
        <taxon>Dehalococcoidia</taxon>
        <taxon>Dehalococcoidales</taxon>
        <taxon>Dehalococcoidaceae</taxon>
        <taxon>Dehalogenimonas</taxon>
    </lineage>
</organism>
<evidence type="ECO:0000256" key="6">
    <source>
        <dbReference type="ARBA" id="ARBA00022490"/>
    </source>
</evidence>
<dbReference type="Gene3D" id="1.10.3130.10">
    <property type="entry name" value="serine acetyltransferase, domain 1"/>
    <property type="match status" value="1"/>
</dbReference>
<dbReference type="Pfam" id="PF00132">
    <property type="entry name" value="Hexapep"/>
    <property type="match status" value="1"/>
</dbReference>
<dbReference type="PANTHER" id="PTHR42811">
    <property type="entry name" value="SERINE ACETYLTRANSFERASE"/>
    <property type="match status" value="1"/>
</dbReference>
<dbReference type="PATRIC" id="fig|1217799.6.peg.182"/>
<dbReference type="GO" id="GO:0005737">
    <property type="term" value="C:cytoplasm"/>
    <property type="evidence" value="ECO:0007669"/>
    <property type="project" value="UniProtKB-SubCell"/>
</dbReference>
<comment type="caution">
    <text evidence="13">The sequence shown here is derived from an EMBL/GenBank/DDBJ whole genome shotgun (WGS) entry which is preliminary data.</text>
</comment>
<keyword evidence="11 13" id="KW-0012">Acyltransferase</keyword>
<dbReference type="InterPro" id="IPR053376">
    <property type="entry name" value="Serine_acetyltransferase"/>
</dbReference>
<evidence type="ECO:0000256" key="3">
    <source>
        <dbReference type="ARBA" id="ARBA00007274"/>
    </source>
</evidence>
<keyword evidence="9" id="KW-0677">Repeat</keyword>
<evidence type="ECO:0000256" key="1">
    <source>
        <dbReference type="ARBA" id="ARBA00004496"/>
    </source>
</evidence>
<accession>A0A0W0GL37</accession>
<dbReference type="RefSeq" id="WP_186007564.1">
    <property type="nucleotide sequence ID" value="NZ_KQ758903.1"/>
</dbReference>
<keyword evidence="7" id="KW-0028">Amino-acid biosynthesis</keyword>
<evidence type="ECO:0000256" key="4">
    <source>
        <dbReference type="ARBA" id="ARBA00013266"/>
    </source>
</evidence>
<evidence type="ECO:0000256" key="10">
    <source>
        <dbReference type="ARBA" id="ARBA00023192"/>
    </source>
</evidence>
<dbReference type="InterPro" id="IPR042122">
    <property type="entry name" value="Ser_AcTrfase_N_sf"/>
</dbReference>
<evidence type="ECO:0000256" key="5">
    <source>
        <dbReference type="ARBA" id="ARBA00018522"/>
    </source>
</evidence>
<dbReference type="InterPro" id="IPR011004">
    <property type="entry name" value="Trimer_LpxA-like_sf"/>
</dbReference>
<keyword evidence="8 13" id="KW-0808">Transferase</keyword>
<keyword evidence="10" id="KW-0198">Cysteine biosynthesis</keyword>
<comment type="similarity">
    <text evidence="3">Belongs to the transferase hexapeptide repeat family.</text>
</comment>
<comment type="catalytic activity">
    <reaction evidence="12">
        <text>L-serine + acetyl-CoA = O-acetyl-L-serine + CoA</text>
        <dbReference type="Rhea" id="RHEA:24560"/>
        <dbReference type="ChEBI" id="CHEBI:33384"/>
        <dbReference type="ChEBI" id="CHEBI:57287"/>
        <dbReference type="ChEBI" id="CHEBI:57288"/>
        <dbReference type="ChEBI" id="CHEBI:58340"/>
        <dbReference type="EC" id="2.3.1.30"/>
    </reaction>
</comment>
<comment type="pathway">
    <text evidence="2">Amino-acid biosynthesis; L-cysteine biosynthesis; L-cysteine from L-serine: step 1/2.</text>
</comment>
<proteinExistence type="inferred from homology"/>
<dbReference type="EMBL" id="LFDV01000001">
    <property type="protein sequence ID" value="KTB49265.1"/>
    <property type="molecule type" value="Genomic_DNA"/>
</dbReference>
<dbReference type="FunFam" id="2.160.10.10:FF:000007">
    <property type="entry name" value="Serine acetyltransferase"/>
    <property type="match status" value="1"/>
</dbReference>
<reference evidence="13 14" key="1">
    <citation type="submission" date="2015-06" db="EMBL/GenBank/DDBJ databases">
        <title>Genome sequence of the organohalide-respiring Dehalogenimonas alkenigignens type strain (IP3-3T).</title>
        <authorList>
            <person name="Key T.A."/>
            <person name="Richmond D.P."/>
            <person name="Bowman K.S."/>
            <person name="Cho Y.-J."/>
            <person name="Chun J."/>
            <person name="da Costa M.S."/>
            <person name="Rainey F.A."/>
            <person name="Moe W.M."/>
        </authorList>
    </citation>
    <scope>NUCLEOTIDE SEQUENCE [LARGE SCALE GENOMIC DNA]</scope>
    <source>
        <strain evidence="13 14">IP3-3</strain>
    </source>
</reference>
<dbReference type="InterPro" id="IPR045304">
    <property type="entry name" value="LbH_SAT"/>
</dbReference>
<dbReference type="Proteomes" id="UP000053947">
    <property type="component" value="Unassembled WGS sequence"/>
</dbReference>
<dbReference type="AlphaFoldDB" id="A0A0W0GL37"/>
<dbReference type="InterPro" id="IPR001451">
    <property type="entry name" value="Hexapep"/>
</dbReference>
<dbReference type="InterPro" id="IPR005881">
    <property type="entry name" value="Ser_O-AcTrfase"/>
</dbReference>
<evidence type="ECO:0000313" key="14">
    <source>
        <dbReference type="Proteomes" id="UP000053947"/>
    </source>
</evidence>
<dbReference type="Gene3D" id="2.160.10.10">
    <property type="entry name" value="Hexapeptide repeat proteins"/>
    <property type="match status" value="1"/>
</dbReference>
<dbReference type="GO" id="GO:0009001">
    <property type="term" value="F:serine O-acetyltransferase activity"/>
    <property type="evidence" value="ECO:0007669"/>
    <property type="project" value="UniProtKB-EC"/>
</dbReference>
<dbReference type="EC" id="2.3.1.30" evidence="4"/>
<dbReference type="NCBIfam" id="NF041874">
    <property type="entry name" value="EPS_EpsC"/>
    <property type="match status" value="1"/>
</dbReference>
<evidence type="ECO:0000313" key="13">
    <source>
        <dbReference type="EMBL" id="KTB49265.1"/>
    </source>
</evidence>
<protein>
    <recommendedName>
        <fullName evidence="5">Serine acetyltransferase</fullName>
        <ecNumber evidence="4">2.3.1.30</ecNumber>
    </recommendedName>
</protein>
<evidence type="ECO:0000256" key="12">
    <source>
        <dbReference type="ARBA" id="ARBA00049486"/>
    </source>
</evidence>
<dbReference type="CDD" id="cd03354">
    <property type="entry name" value="LbH_SAT"/>
    <property type="match status" value="1"/>
</dbReference>
<name>A0A0W0GL37_9CHLR</name>
<dbReference type="SUPFAM" id="SSF51161">
    <property type="entry name" value="Trimeric LpxA-like enzymes"/>
    <property type="match status" value="1"/>
</dbReference>
<dbReference type="STRING" id="1217799.DEALK_01770"/>
<evidence type="ECO:0000256" key="7">
    <source>
        <dbReference type="ARBA" id="ARBA00022605"/>
    </source>
</evidence>
<sequence length="238" mass="26165">MFKTIREDIRNVFDKDPAARGVFEVIFCYPGLHALWGYRVFHWFWKIRWHFLARWLSHWTRFLTGIEIHPGATIGKRFFIDHGMGVVIGETSVIGDDVLIYKGVVLGGTSLSKGKRHPTLENNVVIGSNATVLGNITIGEGGRVGAGSVVVKSVPPGSTVVGIPGRVVEEHKPKIVTDLEHGHLPDPVAEAVRYILAEQAKLEKRCEALEKIGGIVTPTDELKEKLEALAKEFDGGGI</sequence>
<dbReference type="FunFam" id="1.10.3130.10:FF:000003">
    <property type="entry name" value="Serine acetyltransferase"/>
    <property type="match status" value="1"/>
</dbReference>